<dbReference type="Proteomes" id="UP000188268">
    <property type="component" value="Unassembled WGS sequence"/>
</dbReference>
<reference evidence="1 2" key="1">
    <citation type="submission" date="2013-09" db="EMBL/GenBank/DDBJ databases">
        <title>Corchorus capsularis genome sequencing.</title>
        <authorList>
            <person name="Alam M."/>
            <person name="Haque M.S."/>
            <person name="Islam M.S."/>
            <person name="Emdad E.M."/>
            <person name="Islam M.M."/>
            <person name="Ahmed B."/>
            <person name="Halim A."/>
            <person name="Hossen Q.M.M."/>
            <person name="Hossain M.Z."/>
            <person name="Ahmed R."/>
            <person name="Khan M.M."/>
            <person name="Islam R."/>
            <person name="Rashid M.M."/>
            <person name="Khan S.A."/>
            <person name="Rahman M.S."/>
            <person name="Alam M."/>
        </authorList>
    </citation>
    <scope>NUCLEOTIDE SEQUENCE [LARGE SCALE GENOMIC DNA]</scope>
    <source>
        <strain evidence="2">cv. CVL-1</strain>
        <tissue evidence="1">Whole seedling</tissue>
    </source>
</reference>
<dbReference type="Gramene" id="OMO59405">
    <property type="protein sequence ID" value="OMO59405"/>
    <property type="gene ID" value="CCACVL1_24848"/>
</dbReference>
<organism evidence="1 2">
    <name type="scientific">Corchorus capsularis</name>
    <name type="common">Jute</name>
    <dbReference type="NCBI Taxonomy" id="210143"/>
    <lineage>
        <taxon>Eukaryota</taxon>
        <taxon>Viridiplantae</taxon>
        <taxon>Streptophyta</taxon>
        <taxon>Embryophyta</taxon>
        <taxon>Tracheophyta</taxon>
        <taxon>Spermatophyta</taxon>
        <taxon>Magnoliopsida</taxon>
        <taxon>eudicotyledons</taxon>
        <taxon>Gunneridae</taxon>
        <taxon>Pentapetalae</taxon>
        <taxon>rosids</taxon>
        <taxon>malvids</taxon>
        <taxon>Malvales</taxon>
        <taxon>Malvaceae</taxon>
        <taxon>Grewioideae</taxon>
        <taxon>Apeibeae</taxon>
        <taxon>Corchorus</taxon>
    </lineage>
</organism>
<name>A0A1R3GMR7_COCAP</name>
<evidence type="ECO:0000313" key="1">
    <source>
        <dbReference type="EMBL" id="OMO59405.1"/>
    </source>
</evidence>
<gene>
    <name evidence="1" type="ORF">CCACVL1_24848</name>
</gene>
<comment type="caution">
    <text evidence="1">The sequence shown here is derived from an EMBL/GenBank/DDBJ whole genome shotgun (WGS) entry which is preliminary data.</text>
</comment>
<dbReference type="AlphaFoldDB" id="A0A1R3GMR7"/>
<dbReference type="EMBL" id="AWWV01013959">
    <property type="protein sequence ID" value="OMO59405.1"/>
    <property type="molecule type" value="Genomic_DNA"/>
</dbReference>
<sequence length="92" mass="10551">MEKWSSSLKLYFYDLHGNGAKVQVMEDARHSNMDEDEFSKFPIVCGKNEESLEKIESVLGSKPEPDEASLPFTMFDDIQILLRLGCQHLKMP</sequence>
<dbReference type="STRING" id="210143.A0A1R3GMR7"/>
<evidence type="ECO:0000313" key="2">
    <source>
        <dbReference type="Proteomes" id="UP000188268"/>
    </source>
</evidence>
<keyword evidence="2" id="KW-1185">Reference proteome</keyword>
<proteinExistence type="predicted"/>
<dbReference type="OrthoDB" id="1713321at2759"/>
<protein>
    <submittedName>
        <fullName evidence="1">Uncharacterized protein</fullName>
    </submittedName>
</protein>
<accession>A0A1R3GMR7</accession>